<accession>A0AAW0A9X5</accession>
<organism evidence="2 3">
    <name type="scientific">Favolaschia claudopus</name>
    <dbReference type="NCBI Taxonomy" id="2862362"/>
    <lineage>
        <taxon>Eukaryota</taxon>
        <taxon>Fungi</taxon>
        <taxon>Dikarya</taxon>
        <taxon>Basidiomycota</taxon>
        <taxon>Agaricomycotina</taxon>
        <taxon>Agaricomycetes</taxon>
        <taxon>Agaricomycetidae</taxon>
        <taxon>Agaricales</taxon>
        <taxon>Marasmiineae</taxon>
        <taxon>Mycenaceae</taxon>
        <taxon>Favolaschia</taxon>
    </lineage>
</organism>
<proteinExistence type="predicted"/>
<evidence type="ECO:0000313" key="2">
    <source>
        <dbReference type="EMBL" id="KAK7002469.1"/>
    </source>
</evidence>
<comment type="caution">
    <text evidence="2">The sequence shown here is derived from an EMBL/GenBank/DDBJ whole genome shotgun (WGS) entry which is preliminary data.</text>
</comment>
<evidence type="ECO:0000256" key="1">
    <source>
        <dbReference type="SAM" id="MobiDB-lite"/>
    </source>
</evidence>
<dbReference type="AlphaFoldDB" id="A0AAW0A9X5"/>
<name>A0AAW0A9X5_9AGAR</name>
<dbReference type="Proteomes" id="UP001362999">
    <property type="component" value="Unassembled WGS sequence"/>
</dbReference>
<dbReference type="EMBL" id="JAWWNJ010000079">
    <property type="protein sequence ID" value="KAK7002469.1"/>
    <property type="molecule type" value="Genomic_DNA"/>
</dbReference>
<reference evidence="2 3" key="1">
    <citation type="journal article" date="2024" name="J Genomics">
        <title>Draft genome sequencing and assembly of Favolaschia claudopus CIRM-BRFM 2984 isolated from oak limbs.</title>
        <authorList>
            <person name="Navarro D."/>
            <person name="Drula E."/>
            <person name="Chaduli D."/>
            <person name="Cazenave R."/>
            <person name="Ahrendt S."/>
            <person name="Wang J."/>
            <person name="Lipzen A."/>
            <person name="Daum C."/>
            <person name="Barry K."/>
            <person name="Grigoriev I.V."/>
            <person name="Favel A."/>
            <person name="Rosso M.N."/>
            <person name="Martin F."/>
        </authorList>
    </citation>
    <scope>NUCLEOTIDE SEQUENCE [LARGE SCALE GENOMIC DNA]</scope>
    <source>
        <strain evidence="2 3">CIRM-BRFM 2984</strain>
    </source>
</reference>
<evidence type="ECO:0000313" key="3">
    <source>
        <dbReference type="Proteomes" id="UP001362999"/>
    </source>
</evidence>
<sequence>MRKNLKNDSVIWPDAGSIRFRWSITYELKLSGRSTDIAVQLNFTRDMTILVSRSPPVYLFISLTHQLAVIKLNPRRRVNSERLSFDRESPEHRPAPHLRRDQAPTVLYTSIDLVPSRRRHGPRTNHLRSPPVKAQTACLRFLAKRRLSVGYMTKSHTPLTPPTRLRTRLPVRIASEKYEKVPAITDFLPADGCAAPKHDLPVSMVLACASTDFDEEDILAIIKRPKPATTGRRCIVFCPRRSKIRRECGHIENEQAPPPFQATPIDIFESFPSCSNNTVTTDRYADEKTLLISLIHYPPPSSRRFSEIIARVLDLSLRRATAPASRVHAVGTRCAREFEDGGVAVD</sequence>
<protein>
    <submittedName>
        <fullName evidence="2">Uncharacterized protein</fullName>
    </submittedName>
</protein>
<gene>
    <name evidence="2" type="ORF">R3P38DRAFT_3283423</name>
</gene>
<keyword evidence="3" id="KW-1185">Reference proteome</keyword>
<feature type="region of interest" description="Disordered" evidence="1">
    <location>
        <begin position="80"/>
        <end position="101"/>
    </location>
</feature>